<comment type="caution">
    <text evidence="15">The sequence shown here is derived from an EMBL/GenBank/DDBJ whole genome shotgun (WGS) entry which is preliminary data.</text>
</comment>
<evidence type="ECO:0000256" key="11">
    <source>
        <dbReference type="ARBA" id="ARBA00048679"/>
    </source>
</evidence>
<dbReference type="InterPro" id="IPR011009">
    <property type="entry name" value="Kinase-like_dom_sf"/>
</dbReference>
<dbReference type="AlphaFoldDB" id="A0A3N4SFK1"/>
<dbReference type="Proteomes" id="UP000266906">
    <property type="component" value="Unassembled WGS sequence"/>
</dbReference>
<keyword evidence="9" id="KW-0460">Magnesium</keyword>
<dbReference type="SMART" id="SM00090">
    <property type="entry name" value="RIO"/>
    <property type="match status" value="1"/>
</dbReference>
<feature type="region of interest" description="Disordered" evidence="12">
    <location>
        <begin position="75"/>
        <end position="95"/>
    </location>
</feature>
<feature type="domain" description="RIO kinase" evidence="13">
    <location>
        <begin position="88"/>
        <end position="327"/>
    </location>
</feature>
<protein>
    <recommendedName>
        <fullName evidence="2">non-specific serine/threonine protein kinase</fullName>
        <ecNumber evidence="2">2.7.11.1</ecNumber>
    </recommendedName>
</protein>
<dbReference type="PANTHER" id="PTHR45723">
    <property type="entry name" value="SERINE/THREONINE-PROTEIN KINASE RIO1"/>
    <property type="match status" value="1"/>
</dbReference>
<dbReference type="EMBL" id="RJVJ01000001">
    <property type="protein sequence ID" value="ROR44899.1"/>
    <property type="molecule type" value="Genomic_DNA"/>
</dbReference>
<name>A0A3N4SFK1_9ACTN</name>
<evidence type="ECO:0000313" key="17">
    <source>
        <dbReference type="Proteomes" id="UP000267408"/>
    </source>
</evidence>
<comment type="catalytic activity">
    <reaction evidence="11">
        <text>L-seryl-[protein] + ATP = O-phospho-L-seryl-[protein] + ADP + H(+)</text>
        <dbReference type="Rhea" id="RHEA:17989"/>
        <dbReference type="Rhea" id="RHEA-COMP:9863"/>
        <dbReference type="Rhea" id="RHEA-COMP:11604"/>
        <dbReference type="ChEBI" id="CHEBI:15378"/>
        <dbReference type="ChEBI" id="CHEBI:29999"/>
        <dbReference type="ChEBI" id="CHEBI:30616"/>
        <dbReference type="ChEBI" id="CHEBI:83421"/>
        <dbReference type="ChEBI" id="CHEBI:456216"/>
        <dbReference type="EC" id="2.7.11.1"/>
    </reaction>
</comment>
<evidence type="ECO:0000313" key="15">
    <source>
        <dbReference type="EMBL" id="RPE35264.1"/>
    </source>
</evidence>
<feature type="compositionally biased region" description="Basic and acidic residues" evidence="12">
    <location>
        <begin position="1"/>
        <end position="12"/>
    </location>
</feature>
<keyword evidence="16" id="KW-1185">Reference proteome</keyword>
<proteinExistence type="inferred from homology"/>
<dbReference type="EC" id="2.7.11.1" evidence="2"/>
<evidence type="ECO:0000256" key="1">
    <source>
        <dbReference type="ARBA" id="ARBA00009196"/>
    </source>
</evidence>
<gene>
    <name evidence="15" type="ORF">EDD38_3611</name>
    <name evidence="14" type="ORF">EDD39_3109</name>
</gene>
<comment type="catalytic activity">
    <reaction evidence="10">
        <text>L-threonyl-[protein] + ATP = O-phospho-L-threonyl-[protein] + ADP + H(+)</text>
        <dbReference type="Rhea" id="RHEA:46608"/>
        <dbReference type="Rhea" id="RHEA-COMP:11060"/>
        <dbReference type="Rhea" id="RHEA-COMP:11605"/>
        <dbReference type="ChEBI" id="CHEBI:15378"/>
        <dbReference type="ChEBI" id="CHEBI:30013"/>
        <dbReference type="ChEBI" id="CHEBI:30616"/>
        <dbReference type="ChEBI" id="CHEBI:61977"/>
        <dbReference type="ChEBI" id="CHEBI:456216"/>
        <dbReference type="EC" id="2.7.11.1"/>
    </reaction>
</comment>
<dbReference type="GO" id="GO:0004674">
    <property type="term" value="F:protein serine/threonine kinase activity"/>
    <property type="evidence" value="ECO:0007669"/>
    <property type="project" value="UniProtKB-KW"/>
</dbReference>
<evidence type="ECO:0000256" key="4">
    <source>
        <dbReference type="ARBA" id="ARBA00022679"/>
    </source>
</evidence>
<evidence type="ECO:0000313" key="16">
    <source>
        <dbReference type="Proteomes" id="UP000266906"/>
    </source>
</evidence>
<sequence length="333" mass="36985">MRERFADSDSFSRIRPKGASRRGRRADRFDDSQPEYDYFAPAGFEADGHEGAEGYDHDDAEQEFLVPVTDGPAVGDRWSTWDQSTPTEKGPEPRPDWVVTELAAVDTELGIVKTGKEADVFLLERAVPDTGRRTLMAAKRYRDAQHRMFHRDSGYLEGRQHKESRVSRAMAKRTAFGKEAIAGQWAAAEFAALCRLWSAGVAVPYPVQITGTEILMEFVGDEDGTAAPRLAQLRTEEADIDDLWAQLGRSLALLAYDGYAHGDLSAYNILVHRGRLVIIDVPQIVDVVANPRGLSFLERDVRNVGAWFVSRGLPPASVEALVESLAADARLRR</sequence>
<dbReference type="Proteomes" id="UP000267408">
    <property type="component" value="Unassembled WGS sequence"/>
</dbReference>
<evidence type="ECO:0000256" key="8">
    <source>
        <dbReference type="ARBA" id="ARBA00022840"/>
    </source>
</evidence>
<dbReference type="Gene3D" id="3.30.200.20">
    <property type="entry name" value="Phosphorylase Kinase, domain 1"/>
    <property type="match status" value="1"/>
</dbReference>
<keyword evidence="3" id="KW-0723">Serine/threonine-protein kinase</keyword>
<accession>A0A8G1XCL8</accession>
<evidence type="ECO:0000256" key="2">
    <source>
        <dbReference type="ARBA" id="ARBA00012513"/>
    </source>
</evidence>
<dbReference type="RefSeq" id="WP_123556505.1">
    <property type="nucleotide sequence ID" value="NZ_JBEYIY010000045.1"/>
</dbReference>
<evidence type="ECO:0000256" key="12">
    <source>
        <dbReference type="SAM" id="MobiDB-lite"/>
    </source>
</evidence>
<evidence type="ECO:0000259" key="13">
    <source>
        <dbReference type="SMART" id="SM00090"/>
    </source>
</evidence>
<keyword evidence="4" id="KW-0808">Transferase</keyword>
<evidence type="ECO:0000256" key="5">
    <source>
        <dbReference type="ARBA" id="ARBA00022723"/>
    </source>
</evidence>
<evidence type="ECO:0000256" key="10">
    <source>
        <dbReference type="ARBA" id="ARBA00047899"/>
    </source>
</evidence>
<comment type="similarity">
    <text evidence="1">Belongs to the protein kinase superfamily. RIO-type Ser/Thr kinase family.</text>
</comment>
<evidence type="ECO:0000256" key="9">
    <source>
        <dbReference type="ARBA" id="ARBA00022842"/>
    </source>
</evidence>
<dbReference type="InterPro" id="IPR000687">
    <property type="entry name" value="RIO_kinase"/>
</dbReference>
<keyword evidence="7 15" id="KW-0418">Kinase</keyword>
<dbReference type="GO" id="GO:0005524">
    <property type="term" value="F:ATP binding"/>
    <property type="evidence" value="ECO:0007669"/>
    <property type="project" value="UniProtKB-KW"/>
</dbReference>
<evidence type="ECO:0000313" key="14">
    <source>
        <dbReference type="EMBL" id="ROR44899.1"/>
    </source>
</evidence>
<dbReference type="Gene3D" id="1.10.510.10">
    <property type="entry name" value="Transferase(Phosphotransferase) domain 1"/>
    <property type="match status" value="1"/>
</dbReference>
<dbReference type="EMBL" id="RKQG01000001">
    <property type="protein sequence ID" value="RPE35264.1"/>
    <property type="molecule type" value="Genomic_DNA"/>
</dbReference>
<dbReference type="Pfam" id="PF01163">
    <property type="entry name" value="RIO1"/>
    <property type="match status" value="1"/>
</dbReference>
<dbReference type="SUPFAM" id="SSF56112">
    <property type="entry name" value="Protein kinase-like (PK-like)"/>
    <property type="match status" value="1"/>
</dbReference>
<keyword evidence="6" id="KW-0547">Nucleotide-binding</keyword>
<evidence type="ECO:0000256" key="7">
    <source>
        <dbReference type="ARBA" id="ARBA00022777"/>
    </source>
</evidence>
<reference evidence="16 17" key="1">
    <citation type="submission" date="2018-11" db="EMBL/GenBank/DDBJ databases">
        <title>Sequencing the genomes of 1000 actinobacteria strains.</title>
        <authorList>
            <person name="Klenk H.-P."/>
        </authorList>
    </citation>
    <scope>NUCLEOTIDE SEQUENCE [LARGE SCALE GENOMIC DNA]</scope>
    <source>
        <strain evidence="14 17">DSM 44780</strain>
        <strain evidence="15 16">DSM 44781</strain>
    </source>
</reference>
<feature type="compositionally biased region" description="Basic residues" evidence="12">
    <location>
        <begin position="14"/>
        <end position="25"/>
    </location>
</feature>
<keyword evidence="5" id="KW-0479">Metal-binding</keyword>
<dbReference type="InterPro" id="IPR051272">
    <property type="entry name" value="RIO-type_Ser/Thr_kinase"/>
</dbReference>
<evidence type="ECO:0000256" key="6">
    <source>
        <dbReference type="ARBA" id="ARBA00022741"/>
    </source>
</evidence>
<dbReference type="GO" id="GO:0046872">
    <property type="term" value="F:metal ion binding"/>
    <property type="evidence" value="ECO:0007669"/>
    <property type="project" value="UniProtKB-KW"/>
</dbReference>
<evidence type="ECO:0000256" key="3">
    <source>
        <dbReference type="ARBA" id="ARBA00022527"/>
    </source>
</evidence>
<dbReference type="OrthoDB" id="9795258at2"/>
<organism evidence="15 16">
    <name type="scientific">Kitasatospora cineracea</name>
    <dbReference type="NCBI Taxonomy" id="88074"/>
    <lineage>
        <taxon>Bacteria</taxon>
        <taxon>Bacillati</taxon>
        <taxon>Actinomycetota</taxon>
        <taxon>Actinomycetes</taxon>
        <taxon>Kitasatosporales</taxon>
        <taxon>Streptomycetaceae</taxon>
        <taxon>Kitasatospora</taxon>
    </lineage>
</organism>
<feature type="region of interest" description="Disordered" evidence="12">
    <location>
        <begin position="1"/>
        <end position="57"/>
    </location>
</feature>
<feature type="compositionally biased region" description="Basic and acidic residues" evidence="12">
    <location>
        <begin position="46"/>
        <end position="57"/>
    </location>
</feature>
<accession>A0A3N4SFK1</accession>
<keyword evidence="8" id="KW-0067">ATP-binding</keyword>
<dbReference type="InterPro" id="IPR018934">
    <property type="entry name" value="RIO_dom"/>
</dbReference>